<dbReference type="EMBL" id="JASDAP010000027">
    <property type="protein sequence ID" value="KAK1877254.1"/>
    <property type="molecule type" value="Genomic_DNA"/>
</dbReference>
<comment type="caution">
    <text evidence="2">The sequence shown here is derived from an EMBL/GenBank/DDBJ whole genome shotgun (WGS) entry which is preliminary data.</text>
</comment>
<proteinExistence type="predicted"/>
<dbReference type="GO" id="GO:0000428">
    <property type="term" value="C:DNA-directed RNA polymerase complex"/>
    <property type="evidence" value="ECO:0007669"/>
    <property type="project" value="UniProtKB-KW"/>
</dbReference>
<keyword evidence="3" id="KW-1185">Reference proteome</keyword>
<dbReference type="Proteomes" id="UP001228049">
    <property type="component" value="Unassembled WGS sequence"/>
</dbReference>
<feature type="region of interest" description="Disordered" evidence="1">
    <location>
        <begin position="1"/>
        <end position="99"/>
    </location>
</feature>
<reference evidence="2" key="1">
    <citation type="submission" date="2023-04" db="EMBL/GenBank/DDBJ databases">
        <title>Chromosome-level genome of Chaenocephalus aceratus.</title>
        <authorList>
            <person name="Park H."/>
        </authorList>
    </citation>
    <scope>NUCLEOTIDE SEQUENCE</scope>
    <source>
        <strain evidence="2">DE</strain>
        <tissue evidence="2">Muscle</tissue>
    </source>
</reference>
<keyword evidence="2" id="KW-0240">DNA-directed RNA polymerase</keyword>
<dbReference type="AlphaFoldDB" id="A0AAD9B6X9"/>
<evidence type="ECO:0000313" key="2">
    <source>
        <dbReference type="EMBL" id="KAK1877254.1"/>
    </source>
</evidence>
<sequence>MKRLTATPEPPKGPKFYFPAQASSEKEQQQPDPVTNEVEATAPSPAPASPVYPDLSPLKKPPPYEPLSPHNPFLQSPPKAIQAPTFKHHNPTGPYGQEHHTPSNHIIPHLEEEGPEADTEAEVPPGTRTAFTAVPKISGPDNAHCHPGEVPRDPRVLTALDTEVRGALEGDHLEEAVAVANLPMPIKCQRPLGPLWTGGIPTNRTEAAQSPLQALWVSMFLKAAIQYPQPSPFSLLPPN</sequence>
<evidence type="ECO:0000256" key="1">
    <source>
        <dbReference type="SAM" id="MobiDB-lite"/>
    </source>
</evidence>
<protein>
    <submittedName>
        <fullName evidence="2">DNA-directed RNA polymerase II subunit RPB1</fullName>
    </submittedName>
</protein>
<name>A0AAD9B6X9_DISEL</name>
<gene>
    <name evidence="2" type="ORF">KUDE01_002569</name>
</gene>
<keyword evidence="2" id="KW-0804">Transcription</keyword>
<accession>A0AAD9B6X9</accession>
<evidence type="ECO:0000313" key="3">
    <source>
        <dbReference type="Proteomes" id="UP001228049"/>
    </source>
</evidence>
<organism evidence="2 3">
    <name type="scientific">Dissostichus eleginoides</name>
    <name type="common">Patagonian toothfish</name>
    <name type="synonym">Dissostichus amissus</name>
    <dbReference type="NCBI Taxonomy" id="100907"/>
    <lineage>
        <taxon>Eukaryota</taxon>
        <taxon>Metazoa</taxon>
        <taxon>Chordata</taxon>
        <taxon>Craniata</taxon>
        <taxon>Vertebrata</taxon>
        <taxon>Euteleostomi</taxon>
        <taxon>Actinopterygii</taxon>
        <taxon>Neopterygii</taxon>
        <taxon>Teleostei</taxon>
        <taxon>Neoteleostei</taxon>
        <taxon>Acanthomorphata</taxon>
        <taxon>Eupercaria</taxon>
        <taxon>Perciformes</taxon>
        <taxon>Notothenioidei</taxon>
        <taxon>Nototheniidae</taxon>
        <taxon>Dissostichus</taxon>
    </lineage>
</organism>